<keyword evidence="2" id="KW-1185">Reference proteome</keyword>
<dbReference type="PROSITE" id="PS51257">
    <property type="entry name" value="PROKAR_LIPOPROTEIN"/>
    <property type="match status" value="1"/>
</dbReference>
<protein>
    <recommendedName>
        <fullName evidence="3">VCBS repeat protein</fullName>
    </recommendedName>
</protein>
<dbReference type="SUPFAM" id="SSF69318">
    <property type="entry name" value="Integrin alpha N-terminal domain"/>
    <property type="match status" value="1"/>
</dbReference>
<dbReference type="EMBL" id="JAFBER010000011">
    <property type="protein sequence ID" value="MBM7645761.1"/>
    <property type="molecule type" value="Genomic_DNA"/>
</dbReference>
<evidence type="ECO:0000313" key="2">
    <source>
        <dbReference type="Proteomes" id="UP000808914"/>
    </source>
</evidence>
<comment type="caution">
    <text evidence="1">The sequence shown here is derived from an EMBL/GenBank/DDBJ whole genome shotgun (WGS) entry which is preliminary data.</text>
</comment>
<dbReference type="InterPro" id="IPR028994">
    <property type="entry name" value="Integrin_alpha_N"/>
</dbReference>
<evidence type="ECO:0000313" key="1">
    <source>
        <dbReference type="EMBL" id="MBM7645761.1"/>
    </source>
</evidence>
<accession>A0ABS2Q0M1</accession>
<name>A0ABS2Q0M1_9BACL</name>
<dbReference type="RefSeq" id="WP_205003676.1">
    <property type="nucleotide sequence ID" value="NZ_JAFBER010000011.1"/>
</dbReference>
<proteinExistence type="predicted"/>
<evidence type="ECO:0008006" key="3">
    <source>
        <dbReference type="Google" id="ProtNLM"/>
    </source>
</evidence>
<organism evidence="1 2">
    <name type="scientific">Scopulibacillus daqui</name>
    <dbReference type="NCBI Taxonomy" id="1469162"/>
    <lineage>
        <taxon>Bacteria</taxon>
        <taxon>Bacillati</taxon>
        <taxon>Bacillota</taxon>
        <taxon>Bacilli</taxon>
        <taxon>Bacillales</taxon>
        <taxon>Sporolactobacillaceae</taxon>
        <taxon>Scopulibacillus</taxon>
    </lineage>
</organism>
<sequence length="410" mass="47549">MTRYSLLLVLGSLVFFLSGCHLSGSPYTLIHQPKQAESNQELKDAIFKQIPKKAKLISTGSSQIYHQIIQKDFDGDHQKEALFFYYTGYGDVHMAIMKRINNRWKKIADVPTGTVDIDEFLVSDIDHNGIPEIILGLDLYNHKECVVYSFKNDKLKEEFKHPYSKIVINDLNDDHQKDLTLINFAPLKNFTVSTFQVNKKGEYQKLSSIKLNSKIDGIDHVIAGKLTEKQSALFIDTTIGNVSRTEVVSFENGKLTYALPKSEQTDKPFQEYSEDINHDGIIEIAVPFAPKGWEDEPLADTPFITAYKRWDGKHLKVVNERYNSYENGFYVDFPKAWINRVTVKHEKINKHITFTTIKDNKPLLSIYWMKKSQSYNKKHYIKIGESPKYNYLIPNKQTDINYRYTFHIIR</sequence>
<reference evidence="1 2" key="1">
    <citation type="submission" date="2021-01" db="EMBL/GenBank/DDBJ databases">
        <title>Genomic Encyclopedia of Type Strains, Phase IV (KMG-IV): sequencing the most valuable type-strain genomes for metagenomic binning, comparative biology and taxonomic classification.</title>
        <authorList>
            <person name="Goeker M."/>
        </authorList>
    </citation>
    <scope>NUCLEOTIDE SEQUENCE [LARGE SCALE GENOMIC DNA]</scope>
    <source>
        <strain evidence="1 2">DSM 28236</strain>
    </source>
</reference>
<dbReference type="Proteomes" id="UP000808914">
    <property type="component" value="Unassembled WGS sequence"/>
</dbReference>
<gene>
    <name evidence="1" type="ORF">JOD45_001980</name>
</gene>